<evidence type="ECO:0000313" key="1">
    <source>
        <dbReference type="EMBL" id="KAI9162457.1"/>
    </source>
</evidence>
<dbReference type="EMBL" id="JAJSOW010000106">
    <property type="protein sequence ID" value="KAI9162457.1"/>
    <property type="molecule type" value="Genomic_DNA"/>
</dbReference>
<name>A0AAD5IHJ7_ACENE</name>
<keyword evidence="2" id="KW-1185">Reference proteome</keyword>
<comment type="caution">
    <text evidence="1">The sequence shown here is derived from an EMBL/GenBank/DDBJ whole genome shotgun (WGS) entry which is preliminary data.</text>
</comment>
<sequence>MARVISRESRPFLSCIEKLLGFLHVKNLKLNPFGLIRGAKQVQKRLPFDNLPGNIYAAEEGTDRPKYRFVGKSTEGCELWGRICAKL</sequence>
<protein>
    <submittedName>
        <fullName evidence="1">Uncharacterized protein</fullName>
    </submittedName>
</protein>
<accession>A0AAD5IHJ7</accession>
<dbReference type="AlphaFoldDB" id="A0AAD5IHJ7"/>
<gene>
    <name evidence="1" type="ORF">LWI28_027575</name>
</gene>
<proteinExistence type="predicted"/>
<reference evidence="1" key="2">
    <citation type="submission" date="2023-02" db="EMBL/GenBank/DDBJ databases">
        <authorList>
            <person name="Swenson N.G."/>
            <person name="Wegrzyn J.L."/>
            <person name="Mcevoy S.L."/>
        </authorList>
    </citation>
    <scope>NUCLEOTIDE SEQUENCE</scope>
    <source>
        <strain evidence="1">91603</strain>
        <tissue evidence="1">Leaf</tissue>
    </source>
</reference>
<organism evidence="1 2">
    <name type="scientific">Acer negundo</name>
    <name type="common">Box elder</name>
    <dbReference type="NCBI Taxonomy" id="4023"/>
    <lineage>
        <taxon>Eukaryota</taxon>
        <taxon>Viridiplantae</taxon>
        <taxon>Streptophyta</taxon>
        <taxon>Embryophyta</taxon>
        <taxon>Tracheophyta</taxon>
        <taxon>Spermatophyta</taxon>
        <taxon>Magnoliopsida</taxon>
        <taxon>eudicotyledons</taxon>
        <taxon>Gunneridae</taxon>
        <taxon>Pentapetalae</taxon>
        <taxon>rosids</taxon>
        <taxon>malvids</taxon>
        <taxon>Sapindales</taxon>
        <taxon>Sapindaceae</taxon>
        <taxon>Hippocastanoideae</taxon>
        <taxon>Acereae</taxon>
        <taxon>Acer</taxon>
    </lineage>
</organism>
<reference evidence="1" key="1">
    <citation type="journal article" date="2022" name="Plant J.">
        <title>Strategies of tolerance reflected in two North American maple genomes.</title>
        <authorList>
            <person name="McEvoy S.L."/>
            <person name="Sezen U.U."/>
            <person name="Trouern-Trend A."/>
            <person name="McMahon S.M."/>
            <person name="Schaberg P.G."/>
            <person name="Yang J."/>
            <person name="Wegrzyn J.L."/>
            <person name="Swenson N.G."/>
        </authorList>
    </citation>
    <scope>NUCLEOTIDE SEQUENCE</scope>
    <source>
        <strain evidence="1">91603</strain>
    </source>
</reference>
<dbReference type="Proteomes" id="UP001064489">
    <property type="component" value="Chromosome 2"/>
</dbReference>
<evidence type="ECO:0000313" key="2">
    <source>
        <dbReference type="Proteomes" id="UP001064489"/>
    </source>
</evidence>